<name>A0AA43ZT50_9LACT</name>
<dbReference type="CDD" id="cd08645">
    <property type="entry name" value="FMT_core_GART"/>
    <property type="match status" value="1"/>
</dbReference>
<dbReference type="GO" id="GO:0004644">
    <property type="term" value="F:phosphoribosylglycinamide formyltransferase activity"/>
    <property type="evidence" value="ECO:0007669"/>
    <property type="project" value="UniProtKB-UniRule"/>
</dbReference>
<gene>
    <name evidence="4 6" type="primary">purN</name>
    <name evidence="6" type="ORF">Q4F26_04830</name>
</gene>
<dbReference type="PANTHER" id="PTHR43369">
    <property type="entry name" value="PHOSPHORIBOSYLGLYCINAMIDE FORMYLTRANSFERASE"/>
    <property type="match status" value="1"/>
</dbReference>
<dbReference type="HAMAP" id="MF_01930">
    <property type="entry name" value="PurN"/>
    <property type="match status" value="1"/>
</dbReference>
<evidence type="ECO:0000259" key="5">
    <source>
        <dbReference type="Pfam" id="PF00551"/>
    </source>
</evidence>
<organism evidence="6 7">
    <name type="scientific">Atopococcus tabaci</name>
    <dbReference type="NCBI Taxonomy" id="269774"/>
    <lineage>
        <taxon>Bacteria</taxon>
        <taxon>Bacillati</taxon>
        <taxon>Bacillota</taxon>
        <taxon>Bacilli</taxon>
        <taxon>Lactobacillales</taxon>
        <taxon>Carnobacteriaceae</taxon>
        <taxon>Atopococcus</taxon>
    </lineage>
</organism>
<dbReference type="Pfam" id="PF00551">
    <property type="entry name" value="Formyl_trans_N"/>
    <property type="match status" value="1"/>
</dbReference>
<comment type="caution">
    <text evidence="6">The sequence shown here is derived from an EMBL/GenBank/DDBJ whole genome shotgun (WGS) entry which is preliminary data.</text>
</comment>
<proteinExistence type="inferred from homology"/>
<keyword evidence="3 4" id="KW-0658">Purine biosynthesis</keyword>
<feature type="binding site" evidence="4">
    <location>
        <begin position="81"/>
        <end position="84"/>
    </location>
    <ligand>
        <name>(6R)-10-formyltetrahydrofolate</name>
        <dbReference type="ChEBI" id="CHEBI:195366"/>
    </ligand>
</feature>
<dbReference type="Gene3D" id="3.40.50.170">
    <property type="entry name" value="Formyl transferase, N-terminal domain"/>
    <property type="match status" value="1"/>
</dbReference>
<accession>A0AA43ZT50</accession>
<evidence type="ECO:0000256" key="1">
    <source>
        <dbReference type="ARBA" id="ARBA00005054"/>
    </source>
</evidence>
<dbReference type="NCBIfam" id="TIGR00639">
    <property type="entry name" value="PurN"/>
    <property type="match status" value="1"/>
</dbReference>
<keyword evidence="2 4" id="KW-0808">Transferase</keyword>
<feature type="active site" description="Proton donor" evidence="4">
    <location>
        <position position="100"/>
    </location>
</feature>
<evidence type="ECO:0000256" key="3">
    <source>
        <dbReference type="ARBA" id="ARBA00022755"/>
    </source>
</evidence>
<sequence>MVKLGVLISGGGTNLQAIIDACQTGYLDAEVALVISSVPGAYGLERARQAGIEQAHLTDDTDILEALLDHEVDLVVLAGYLKLVTQPLLEAYPDRILNIHPSLIPSFSGKDYYGLKVHQAAVDRGVKVSGATVHRVNAEFDEGEILAQEIVPVLEGDRAEDLQQRVLKIEHQLYVDTIKKVIQNLGE</sequence>
<evidence type="ECO:0000256" key="4">
    <source>
        <dbReference type="HAMAP-Rule" id="MF_01930"/>
    </source>
</evidence>
<feature type="binding site" evidence="4">
    <location>
        <position position="98"/>
    </location>
    <ligand>
        <name>(6R)-10-formyltetrahydrofolate</name>
        <dbReference type="ChEBI" id="CHEBI:195366"/>
    </ligand>
</feature>
<comment type="function">
    <text evidence="4">Catalyzes the transfer of a formyl group from 10-formyltetrahydrofolate to 5-phospho-ribosyl-glycinamide (GAR), producing 5-phospho-ribosyl-N-formylglycinamide (FGAR) and tetrahydrofolate.</text>
</comment>
<dbReference type="Proteomes" id="UP001171751">
    <property type="component" value="Unassembled WGS sequence"/>
</dbReference>
<dbReference type="InterPro" id="IPR036477">
    <property type="entry name" value="Formyl_transf_N_sf"/>
</dbReference>
<keyword evidence="7" id="KW-1185">Reference proteome</keyword>
<comment type="caution">
    <text evidence="4">Lacks conserved residue(s) required for the propagation of feature annotation.</text>
</comment>
<protein>
    <recommendedName>
        <fullName evidence="4">Phosphoribosylglycinamide formyltransferase</fullName>
        <ecNumber evidence="4">2.1.2.2</ecNumber>
    </recommendedName>
    <alternativeName>
        <fullName evidence="4">5'-phosphoribosylglycinamide transformylase</fullName>
    </alternativeName>
    <alternativeName>
        <fullName evidence="4">GAR transformylase</fullName>
        <shortName evidence="4">GART</shortName>
    </alternativeName>
</protein>
<evidence type="ECO:0000313" key="6">
    <source>
        <dbReference type="EMBL" id="MDO5457653.1"/>
    </source>
</evidence>
<reference evidence="6" key="1">
    <citation type="submission" date="2023-07" db="EMBL/GenBank/DDBJ databases">
        <title>Between Cages and Wild: Unraveling the Impact of Captivity on Animal Microbiomes and Antimicrobial Resistance.</title>
        <authorList>
            <person name="Schmartz G.P."/>
            <person name="Rehner J."/>
            <person name="Schuff M.J."/>
            <person name="Becker S.L."/>
            <person name="Kravczyk M."/>
            <person name="Gurevich A."/>
            <person name="Francke R."/>
            <person name="Mueller R."/>
            <person name="Keller V."/>
            <person name="Keller A."/>
        </authorList>
    </citation>
    <scope>NUCLEOTIDE SEQUENCE</scope>
    <source>
        <strain evidence="6">S39M_St_73</strain>
    </source>
</reference>
<comment type="pathway">
    <text evidence="1 4">Purine metabolism; IMP biosynthesis via de novo pathway; N(2)-formyl-N(1)-(5-phospho-D-ribosyl)glycinamide from N(1)-(5-phospho-D-ribosyl)glycinamide (10-formyl THF route): step 1/1.</text>
</comment>
<comment type="catalytic activity">
    <reaction evidence="4">
        <text>N(1)-(5-phospho-beta-D-ribosyl)glycinamide + (6R)-10-formyltetrahydrofolate = N(2)-formyl-N(1)-(5-phospho-beta-D-ribosyl)glycinamide + (6S)-5,6,7,8-tetrahydrofolate + H(+)</text>
        <dbReference type="Rhea" id="RHEA:15053"/>
        <dbReference type="ChEBI" id="CHEBI:15378"/>
        <dbReference type="ChEBI" id="CHEBI:57453"/>
        <dbReference type="ChEBI" id="CHEBI:143788"/>
        <dbReference type="ChEBI" id="CHEBI:147286"/>
        <dbReference type="ChEBI" id="CHEBI:195366"/>
        <dbReference type="EC" id="2.1.2.2"/>
    </reaction>
</comment>
<dbReference type="SUPFAM" id="SSF53328">
    <property type="entry name" value="Formyltransferase"/>
    <property type="match status" value="1"/>
</dbReference>
<dbReference type="PANTHER" id="PTHR43369:SF2">
    <property type="entry name" value="PHOSPHORIBOSYLGLYCINAMIDE FORMYLTRANSFERASE"/>
    <property type="match status" value="1"/>
</dbReference>
<evidence type="ECO:0000313" key="7">
    <source>
        <dbReference type="Proteomes" id="UP001171751"/>
    </source>
</evidence>
<dbReference type="AlphaFoldDB" id="A0AA43ZT50"/>
<evidence type="ECO:0000256" key="2">
    <source>
        <dbReference type="ARBA" id="ARBA00022679"/>
    </source>
</evidence>
<dbReference type="GO" id="GO:0006189">
    <property type="term" value="P:'de novo' IMP biosynthetic process"/>
    <property type="evidence" value="ECO:0007669"/>
    <property type="project" value="UniProtKB-UniRule"/>
</dbReference>
<feature type="site" description="Raises pKa of active site His" evidence="4">
    <location>
        <position position="141"/>
    </location>
</feature>
<dbReference type="GO" id="GO:0005737">
    <property type="term" value="C:cytoplasm"/>
    <property type="evidence" value="ECO:0007669"/>
    <property type="project" value="TreeGrafter"/>
</dbReference>
<feature type="binding site" evidence="4">
    <location>
        <begin position="12"/>
        <end position="14"/>
    </location>
    <ligand>
        <name>N(1)-(5-phospho-beta-D-ribosyl)glycinamide</name>
        <dbReference type="ChEBI" id="CHEBI:143788"/>
    </ligand>
</feature>
<dbReference type="EC" id="2.1.2.2" evidence="4"/>
<comment type="similarity">
    <text evidence="4">Belongs to the GART family.</text>
</comment>
<dbReference type="InterPro" id="IPR004607">
    <property type="entry name" value="GART"/>
</dbReference>
<dbReference type="InterPro" id="IPR002376">
    <property type="entry name" value="Formyl_transf_N"/>
</dbReference>
<feature type="domain" description="Formyl transferase N-terminal" evidence="5">
    <location>
        <begin position="3"/>
        <end position="178"/>
    </location>
</feature>
<dbReference type="EMBL" id="JAUNQW010000019">
    <property type="protein sequence ID" value="MDO5457653.1"/>
    <property type="molecule type" value="Genomic_DNA"/>
</dbReference>